<comment type="caution">
    <text evidence="2">The sequence shown here is derived from an EMBL/GenBank/DDBJ whole genome shotgun (WGS) entry which is preliminary data.</text>
</comment>
<feature type="compositionally biased region" description="Pro residues" evidence="1">
    <location>
        <begin position="312"/>
        <end position="326"/>
    </location>
</feature>
<evidence type="ECO:0000313" key="2">
    <source>
        <dbReference type="EMBL" id="KAG7571222.1"/>
    </source>
</evidence>
<name>A0A8K0JQR5_9TREE</name>
<feature type="compositionally biased region" description="Polar residues" evidence="1">
    <location>
        <begin position="1"/>
        <end position="11"/>
    </location>
</feature>
<organism evidence="2 3">
    <name type="scientific">Filobasidium floriforme</name>
    <dbReference type="NCBI Taxonomy" id="5210"/>
    <lineage>
        <taxon>Eukaryota</taxon>
        <taxon>Fungi</taxon>
        <taxon>Dikarya</taxon>
        <taxon>Basidiomycota</taxon>
        <taxon>Agaricomycotina</taxon>
        <taxon>Tremellomycetes</taxon>
        <taxon>Filobasidiales</taxon>
        <taxon>Filobasidiaceae</taxon>
        <taxon>Filobasidium</taxon>
    </lineage>
</organism>
<evidence type="ECO:0000256" key="1">
    <source>
        <dbReference type="SAM" id="MobiDB-lite"/>
    </source>
</evidence>
<proteinExistence type="predicted"/>
<evidence type="ECO:0000313" key="3">
    <source>
        <dbReference type="Proteomes" id="UP000812966"/>
    </source>
</evidence>
<feature type="region of interest" description="Disordered" evidence="1">
    <location>
        <begin position="425"/>
        <end position="500"/>
    </location>
</feature>
<feature type="compositionally biased region" description="Polar residues" evidence="1">
    <location>
        <begin position="566"/>
        <end position="580"/>
    </location>
</feature>
<dbReference type="EMBL" id="JABELV010000010">
    <property type="protein sequence ID" value="KAG7571222.1"/>
    <property type="molecule type" value="Genomic_DNA"/>
</dbReference>
<feature type="region of interest" description="Disordered" evidence="1">
    <location>
        <begin position="284"/>
        <end position="392"/>
    </location>
</feature>
<reference evidence="2" key="1">
    <citation type="submission" date="2020-04" db="EMBL/GenBank/DDBJ databases">
        <title>Analysis of mating type loci in Filobasidium floriforme.</title>
        <authorList>
            <person name="Nowrousian M."/>
        </authorList>
    </citation>
    <scope>NUCLEOTIDE SEQUENCE</scope>
    <source>
        <strain evidence="2">CBS 6242</strain>
    </source>
</reference>
<accession>A0A8K0JQR5</accession>
<dbReference type="Proteomes" id="UP000812966">
    <property type="component" value="Unassembled WGS sequence"/>
</dbReference>
<sequence length="694" mass="74412">MSSYGSYNPSASVYDPSASVYTGGDVYSNSNGAQSHDAPSGHSGEEQNPLYDGSHAPPGISSLAVSDGYSAAHLSGGQDRALREPKPLHKNGTHYPTPYLPPRDKRPPTPEINIPSGDLSQYDNVGRPLTVGSVLSYALEFGSNLSQATWNCYNGLGFRPNAPLEALDVEYDDQNAPAQIDHDIHASAPASLCNAILSLMSAFSSIPFSLTIAQLFGLPSHNMVAQSVLSADALTGIVNSTIETVIASIFHPDFLSYFDDNGDHSNVIQSYVASKVPNAFTSAQDDFKSYQPPEATTASTVDPAVQTDRNVPPRPTVPSTPVPPGHSDPQPAQIKNPYLSPPTAQGEVPTDALRRSPVNRDNVSTRDFANEEADGRSIASSENDTYGVRDTGDTASIFSLSRSLRRAPGAQKDPTMQTVPLAQPVPQQSGAIPQPQTAAYDTEPVDDPNSPYHEAGEPAGIPGQSEMDTRSFRSAGSRPRRFLEDRGMHGPRYPLDPDDTYNDAGPNDWRSMSSALTGLQAEVASMYKSFQSFQNSILHSLNSLNTRFDQMNSRLSEMTNALPGFTMSSNRSAAPPSSFQGAPPQTADPSAPVRPEEPIRQVQFPDQQGQLGPEQPVLNSNAPPVMAPQVRPDDMIRGPVDNALLDEIDAPNTAQAVKPDQSISGGRGTAPETERKAKGRTHLRKRYDPEEGSV</sequence>
<feature type="region of interest" description="Disordered" evidence="1">
    <location>
        <begin position="562"/>
        <end position="694"/>
    </location>
</feature>
<keyword evidence="3" id="KW-1185">Reference proteome</keyword>
<protein>
    <submittedName>
        <fullName evidence="2">Uncharacterized protein</fullName>
    </submittedName>
</protein>
<dbReference type="AlphaFoldDB" id="A0A8K0JQR5"/>
<gene>
    <name evidence="2" type="ORF">FFLO_00895</name>
</gene>
<feature type="region of interest" description="Disordered" evidence="1">
    <location>
        <begin position="1"/>
        <end position="120"/>
    </location>
</feature>
<feature type="compositionally biased region" description="Polar residues" evidence="1">
    <location>
        <begin position="425"/>
        <end position="439"/>
    </location>
</feature>